<sequence>MTVVELRPVRRWIRRTQSAHRDRGETATTAYVVVFSILVLAAMAQETLAAVFSPLVPDLTGSGALAWAAVCAGLLFATLRRLGPVTVSRPAAYFLLTAPVSRRRLLSPALAVATVGAALAGAAAALGILGNAASTGSIVLVATGAVLGVLLAVAAAAAQARLRASRIADTVARVAIAAGLATLVAEEAGWTPAAPGGWPPAVVVVPLTGLLAVVAAAGFLLAVRDLARTPNDQILDSAKTAGTLADSVYGVEPSFLADMLERRYWAHRRLRSTPLPRRLPPLTAQDLLLARRRIPRLLWAVAATTLPLLLSGAPPWLLAGTLVIGTVLAARTTTSAVKTDATNPVLLRLLGLTSRRAMWQRLWVPAALGTVWATVALGLLQLTGALPPGQWWPLGLALGPIGAVAALRAARAGLVRNDLLPVDTPMGSLPTGPILNAFAGLDLLLLALPTVVALATAAPATLSLLIFQVGLGYLGVYAYLTFTTSPDRVELAARS</sequence>
<keyword evidence="5" id="KW-1185">Reference proteome</keyword>
<evidence type="ECO:0000313" key="4">
    <source>
        <dbReference type="Proteomes" id="UP000590511"/>
    </source>
</evidence>
<evidence type="ECO:0000313" key="5">
    <source>
        <dbReference type="Proteomes" id="UP000631312"/>
    </source>
</evidence>
<dbReference type="Proteomes" id="UP000631312">
    <property type="component" value="Unassembled WGS sequence"/>
</dbReference>
<keyword evidence="1" id="KW-1133">Transmembrane helix</keyword>
<feature type="transmembrane region" description="Helical" evidence="1">
    <location>
        <begin position="170"/>
        <end position="190"/>
    </location>
</feature>
<dbReference type="EMBL" id="JACHNC010000001">
    <property type="protein sequence ID" value="MBB4746851.1"/>
    <property type="molecule type" value="Genomic_DNA"/>
</dbReference>
<dbReference type="Pfam" id="PF19814">
    <property type="entry name" value="DUF6297"/>
    <property type="match status" value="1"/>
</dbReference>
<feature type="transmembrane region" description="Helical" evidence="1">
    <location>
        <begin position="462"/>
        <end position="480"/>
    </location>
</feature>
<feature type="transmembrane region" description="Helical" evidence="1">
    <location>
        <begin position="434"/>
        <end position="455"/>
    </location>
</feature>
<feature type="transmembrane region" description="Helical" evidence="1">
    <location>
        <begin position="136"/>
        <end position="158"/>
    </location>
</feature>
<evidence type="ECO:0008006" key="6">
    <source>
        <dbReference type="Google" id="ProtNLM"/>
    </source>
</evidence>
<organism evidence="3 4">
    <name type="scientific">Actinoplanes lobatus</name>
    <dbReference type="NCBI Taxonomy" id="113568"/>
    <lineage>
        <taxon>Bacteria</taxon>
        <taxon>Bacillati</taxon>
        <taxon>Actinomycetota</taxon>
        <taxon>Actinomycetes</taxon>
        <taxon>Micromonosporales</taxon>
        <taxon>Micromonosporaceae</taxon>
        <taxon>Actinoplanes</taxon>
    </lineage>
</organism>
<feature type="transmembrane region" description="Helical" evidence="1">
    <location>
        <begin position="362"/>
        <end position="382"/>
    </location>
</feature>
<dbReference type="AlphaFoldDB" id="A0A7W7ME44"/>
<evidence type="ECO:0000256" key="1">
    <source>
        <dbReference type="SAM" id="Phobius"/>
    </source>
</evidence>
<feature type="transmembrane region" description="Helical" evidence="1">
    <location>
        <begin position="109"/>
        <end position="130"/>
    </location>
</feature>
<name>A0A7W7ME44_9ACTN</name>
<reference evidence="2 5" key="2">
    <citation type="submission" date="2021-01" db="EMBL/GenBank/DDBJ databases">
        <title>Whole genome shotgun sequence of Actinoplanes lobatus NBRC 12513.</title>
        <authorList>
            <person name="Komaki H."/>
            <person name="Tamura T."/>
        </authorList>
    </citation>
    <scope>NUCLEOTIDE SEQUENCE [LARGE SCALE GENOMIC DNA]</scope>
    <source>
        <strain evidence="2 5">NBRC 12513</strain>
    </source>
</reference>
<feature type="transmembrane region" description="Helical" evidence="1">
    <location>
        <begin position="394"/>
        <end position="414"/>
    </location>
</feature>
<protein>
    <recommendedName>
        <fullName evidence="6">ABC-2 type transport system permease protein</fullName>
    </recommendedName>
</protein>
<feature type="transmembrane region" description="Helical" evidence="1">
    <location>
        <begin position="59"/>
        <end position="79"/>
    </location>
</feature>
<dbReference type="RefSeq" id="WP_188119586.1">
    <property type="nucleotide sequence ID" value="NZ_BOMP01000075.1"/>
</dbReference>
<dbReference type="InterPro" id="IPR046264">
    <property type="entry name" value="DUF6297"/>
</dbReference>
<proteinExistence type="predicted"/>
<comment type="caution">
    <text evidence="3">The sequence shown here is derived from an EMBL/GenBank/DDBJ whole genome shotgun (WGS) entry which is preliminary data.</text>
</comment>
<gene>
    <name evidence="2" type="ORF">Alo02nite_45730</name>
    <name evidence="3" type="ORF">BJ964_001012</name>
</gene>
<feature type="transmembrane region" description="Helical" evidence="1">
    <location>
        <begin position="297"/>
        <end position="318"/>
    </location>
</feature>
<feature type="transmembrane region" description="Helical" evidence="1">
    <location>
        <begin position="202"/>
        <end position="223"/>
    </location>
</feature>
<keyword evidence="1" id="KW-0812">Transmembrane</keyword>
<accession>A0A7W7ME44</accession>
<keyword evidence="1" id="KW-0472">Membrane</keyword>
<evidence type="ECO:0000313" key="3">
    <source>
        <dbReference type="EMBL" id="MBB4746851.1"/>
    </source>
</evidence>
<dbReference type="EMBL" id="BOMP01000075">
    <property type="protein sequence ID" value="GIE41675.1"/>
    <property type="molecule type" value="Genomic_DNA"/>
</dbReference>
<evidence type="ECO:0000313" key="2">
    <source>
        <dbReference type="EMBL" id="GIE41675.1"/>
    </source>
</evidence>
<feature type="transmembrane region" description="Helical" evidence="1">
    <location>
        <begin position="30"/>
        <end position="53"/>
    </location>
</feature>
<dbReference type="Proteomes" id="UP000590511">
    <property type="component" value="Unassembled WGS sequence"/>
</dbReference>
<reference evidence="3 4" key="1">
    <citation type="submission" date="2020-08" db="EMBL/GenBank/DDBJ databases">
        <title>Sequencing the genomes of 1000 actinobacteria strains.</title>
        <authorList>
            <person name="Klenk H.-P."/>
        </authorList>
    </citation>
    <scope>NUCLEOTIDE SEQUENCE [LARGE SCALE GENOMIC DNA]</scope>
    <source>
        <strain evidence="3 4">DSM 43150</strain>
    </source>
</reference>